<dbReference type="PATRIC" id="fig|162209.4.peg.1879"/>
<dbReference type="InterPro" id="IPR041718">
    <property type="entry name" value="IS607_transposase-like"/>
</dbReference>
<dbReference type="STRING" id="162209.IJ22_17740"/>
<dbReference type="FunFam" id="3.40.50.1390:FF:000002">
    <property type="entry name" value="ORF1 in transposon ISC1904"/>
    <property type="match status" value="1"/>
</dbReference>
<dbReference type="GO" id="GO:0003677">
    <property type="term" value="F:DNA binding"/>
    <property type="evidence" value="ECO:0007669"/>
    <property type="project" value="InterPro"/>
</dbReference>
<dbReference type="Gene3D" id="3.40.50.1390">
    <property type="entry name" value="Resolvase, N-terminal catalytic domain"/>
    <property type="match status" value="1"/>
</dbReference>
<dbReference type="Proteomes" id="UP000061660">
    <property type="component" value="Chromosome"/>
</dbReference>
<dbReference type="NCBIfam" id="NF033518">
    <property type="entry name" value="transpos_IS607"/>
    <property type="match status" value="1"/>
</dbReference>
<dbReference type="InterPro" id="IPR009061">
    <property type="entry name" value="DNA-bd_dom_put_sf"/>
</dbReference>
<dbReference type="GO" id="GO:0006355">
    <property type="term" value="P:regulation of DNA-templated transcription"/>
    <property type="evidence" value="ECO:0007669"/>
    <property type="project" value="InterPro"/>
</dbReference>
<evidence type="ECO:0000313" key="2">
    <source>
        <dbReference type="EMBL" id="ALS22148.1"/>
    </source>
</evidence>
<evidence type="ECO:0000313" key="3">
    <source>
        <dbReference type="Proteomes" id="UP000061660"/>
    </source>
</evidence>
<dbReference type="RefSeq" id="WP_062408469.1">
    <property type="nucleotide sequence ID" value="NZ_CP013652.1"/>
</dbReference>
<dbReference type="Pfam" id="PF00376">
    <property type="entry name" value="MerR"/>
    <property type="match status" value="1"/>
</dbReference>
<dbReference type="AlphaFoldDB" id="A0A0U2W0U5"/>
<dbReference type="InterPro" id="IPR048046">
    <property type="entry name" value="Transpos_IS607"/>
</dbReference>
<dbReference type="InterPro" id="IPR036162">
    <property type="entry name" value="Resolvase-like_N_sf"/>
</dbReference>
<dbReference type="SUPFAM" id="SSF53041">
    <property type="entry name" value="Resolvase-like"/>
    <property type="match status" value="1"/>
</dbReference>
<protein>
    <submittedName>
        <fullName evidence="2">Resolvase</fullName>
    </submittedName>
</protein>
<dbReference type="KEGG" id="pnp:IJ22_17740"/>
<sequence length="216" mass="25405">MSNHYKPQEFAEMIGVSVKTLQRWDREKTLIANRHPSGRRYYTHKQYVDYIGESQPKGKVVIYTRVSTSNQKDDLANQVEFLKQYANSKGIIVDEIFEDIGSGLNYNRKKWNKLLEDCMLGHVSKILVSHKDRFIRFGYSWFEKFLESNGVELVVVNNEKLSPQEELVQDLISIIHVFSCKIYGLRKYKKKILEDEDIAKIVQDRDHIERATEEDI</sequence>
<evidence type="ECO:0000259" key="1">
    <source>
        <dbReference type="PROSITE" id="PS51736"/>
    </source>
</evidence>
<reference evidence="3" key="1">
    <citation type="submission" date="2015-12" db="EMBL/GenBank/DDBJ databases">
        <title>Complete genome sequences of two moderately thermophilic Paenibacillus species.</title>
        <authorList>
            <person name="Butler R.III."/>
            <person name="Wang J."/>
            <person name="Stark B.C."/>
            <person name="Pombert J.-F."/>
        </authorList>
    </citation>
    <scope>NUCLEOTIDE SEQUENCE [LARGE SCALE GENOMIC DNA]</scope>
    <source>
        <strain evidence="3">32O-Y</strain>
    </source>
</reference>
<dbReference type="OrthoDB" id="5319803at2"/>
<dbReference type="Gene3D" id="1.10.1660.10">
    <property type="match status" value="1"/>
</dbReference>
<dbReference type="SMART" id="SM00857">
    <property type="entry name" value="Resolvase"/>
    <property type="match status" value="1"/>
</dbReference>
<name>A0A0U2W0U5_9BACL</name>
<dbReference type="EMBL" id="CP013652">
    <property type="protein sequence ID" value="ALS22148.1"/>
    <property type="molecule type" value="Genomic_DNA"/>
</dbReference>
<dbReference type="PANTHER" id="PTHR36172">
    <property type="match status" value="1"/>
</dbReference>
<dbReference type="CDD" id="cd03769">
    <property type="entry name" value="SR_IS607_transposase_like"/>
    <property type="match status" value="1"/>
</dbReference>
<dbReference type="InterPro" id="IPR000551">
    <property type="entry name" value="MerR-type_HTH_dom"/>
</dbReference>
<dbReference type="SUPFAM" id="SSF46955">
    <property type="entry name" value="Putative DNA-binding domain"/>
    <property type="match status" value="1"/>
</dbReference>
<keyword evidence="3" id="KW-1185">Reference proteome</keyword>
<reference evidence="2 3" key="2">
    <citation type="journal article" date="2016" name="Genome Announc.">
        <title>Complete Genome Sequences of Two Interactive Moderate Thermophiles, Paenibacillus napthalenovorans 32O-Y and Paenibacillus sp. 32O-W.</title>
        <authorList>
            <person name="Butler R.R.III."/>
            <person name="Wang J."/>
            <person name="Stark B.C."/>
            <person name="Pombert J.F."/>
        </authorList>
    </citation>
    <scope>NUCLEOTIDE SEQUENCE [LARGE SCALE GENOMIC DNA]</scope>
    <source>
        <strain evidence="2 3">32O-Y</strain>
    </source>
</reference>
<dbReference type="InterPro" id="IPR006119">
    <property type="entry name" value="Resolv_N"/>
</dbReference>
<organism evidence="2 3">
    <name type="scientific">Paenibacillus naphthalenovorans</name>
    <dbReference type="NCBI Taxonomy" id="162209"/>
    <lineage>
        <taxon>Bacteria</taxon>
        <taxon>Bacillati</taxon>
        <taxon>Bacillota</taxon>
        <taxon>Bacilli</taxon>
        <taxon>Bacillales</taxon>
        <taxon>Paenibacillaceae</taxon>
        <taxon>Paenibacillus</taxon>
    </lineage>
</organism>
<dbReference type="InterPro" id="IPR051491">
    <property type="entry name" value="Recombinase/Transposase-rel"/>
</dbReference>
<dbReference type="PANTHER" id="PTHR36172:SF1">
    <property type="entry name" value="RESOLVASE-RELATED"/>
    <property type="match status" value="1"/>
</dbReference>
<gene>
    <name evidence="2" type="ORF">IJ22_17740</name>
</gene>
<dbReference type="PROSITE" id="PS51736">
    <property type="entry name" value="RECOMBINASES_3"/>
    <property type="match status" value="1"/>
</dbReference>
<proteinExistence type="predicted"/>
<accession>A0A0U2W0U5</accession>
<dbReference type="GO" id="GO:0000150">
    <property type="term" value="F:DNA strand exchange activity"/>
    <property type="evidence" value="ECO:0007669"/>
    <property type="project" value="InterPro"/>
</dbReference>
<dbReference type="Gene3D" id="1.10.287.2170">
    <property type="match status" value="1"/>
</dbReference>
<dbReference type="Pfam" id="PF00239">
    <property type="entry name" value="Resolvase"/>
    <property type="match status" value="1"/>
</dbReference>
<feature type="domain" description="Resolvase/invertase-type recombinase catalytic" evidence="1">
    <location>
        <begin position="59"/>
        <end position="205"/>
    </location>
</feature>